<dbReference type="RefSeq" id="XP_012178278.1">
    <property type="nucleotide sequence ID" value="XM_012322888.1"/>
</dbReference>
<comment type="subcellular location">
    <subcellularLocation>
        <location evidence="1">Endoplasmic reticulum</location>
    </subcellularLocation>
    <subcellularLocation>
        <location evidence="2">Nucleus</location>
        <location evidence="2">Nucleolus</location>
    </subcellularLocation>
</comment>
<dbReference type="OrthoDB" id="27490at2759"/>
<dbReference type="Pfam" id="PF17833">
    <property type="entry name" value="pre-PUA_NIP7"/>
    <property type="match status" value="1"/>
</dbReference>
<keyword evidence="14" id="KW-1185">Reference proteome</keyword>
<dbReference type="Gene3D" id="3.10.450.220">
    <property type="match status" value="1"/>
</dbReference>
<dbReference type="InterPro" id="IPR055359">
    <property type="entry name" value="Nip7_N_euk"/>
</dbReference>
<dbReference type="InterPro" id="IPR002478">
    <property type="entry name" value="PUA"/>
</dbReference>
<feature type="region of interest" description="Disordered" evidence="11">
    <location>
        <begin position="292"/>
        <end position="311"/>
    </location>
</feature>
<dbReference type="SUPFAM" id="SSF88802">
    <property type="entry name" value="Pre-PUA domain"/>
    <property type="match status" value="1"/>
</dbReference>
<dbReference type="GO" id="GO:1902626">
    <property type="term" value="P:assembly of large subunit precursor of preribosome"/>
    <property type="evidence" value="ECO:0007669"/>
    <property type="project" value="UniProtKB-ARBA"/>
</dbReference>
<evidence type="ECO:0000256" key="3">
    <source>
        <dbReference type="ARBA" id="ARBA00009895"/>
    </source>
</evidence>
<evidence type="ECO:0000256" key="2">
    <source>
        <dbReference type="ARBA" id="ARBA00004604"/>
    </source>
</evidence>
<dbReference type="STRING" id="599839.J4GJ40"/>
<reference evidence="13 14" key="1">
    <citation type="journal article" date="2012" name="Appl. Environ. Microbiol.">
        <title>Short-read sequencing for genomic analysis of the brown rot fungus Fibroporia radiculosa.</title>
        <authorList>
            <person name="Tang J.D."/>
            <person name="Perkins A.D."/>
            <person name="Sonstegard T.S."/>
            <person name="Schroeder S.G."/>
            <person name="Burgess S.C."/>
            <person name="Diehl S.V."/>
        </authorList>
    </citation>
    <scope>NUCLEOTIDE SEQUENCE [LARGE SCALE GENOMIC DNA]</scope>
    <source>
        <strain evidence="13 14">TFFH 294</strain>
    </source>
</reference>
<accession>J4GJ40</accession>
<dbReference type="GO" id="GO:0015031">
    <property type="term" value="P:protein transport"/>
    <property type="evidence" value="ECO:0007669"/>
    <property type="project" value="UniProtKB-KW"/>
</dbReference>
<dbReference type="InterPro" id="IPR036974">
    <property type="entry name" value="PUA_sf"/>
</dbReference>
<keyword evidence="6" id="KW-0256">Endoplasmic reticulum</keyword>
<evidence type="ECO:0000313" key="13">
    <source>
        <dbReference type="EMBL" id="CCL98995.1"/>
    </source>
</evidence>
<feature type="domain" description="PUA" evidence="12">
    <location>
        <begin position="95"/>
        <end position="170"/>
    </location>
</feature>
<dbReference type="InParanoid" id="J4GJ40"/>
<feature type="compositionally biased region" description="Basic and acidic residues" evidence="11">
    <location>
        <begin position="301"/>
        <end position="311"/>
    </location>
</feature>
<dbReference type="GO" id="GO:0005730">
    <property type="term" value="C:nucleolus"/>
    <property type="evidence" value="ECO:0007669"/>
    <property type="project" value="UniProtKB-SubCell"/>
</dbReference>
<dbReference type="CDD" id="cd21151">
    <property type="entry name" value="PUA_Nip7-like"/>
    <property type="match status" value="1"/>
</dbReference>
<dbReference type="InterPro" id="IPR005155">
    <property type="entry name" value="UPF0113_PUA"/>
</dbReference>
<dbReference type="PROSITE" id="PS50890">
    <property type="entry name" value="PUA"/>
    <property type="match status" value="1"/>
</dbReference>
<dbReference type="GO" id="GO:0000149">
    <property type="term" value="F:SNARE binding"/>
    <property type="evidence" value="ECO:0007669"/>
    <property type="project" value="TreeGrafter"/>
</dbReference>
<protein>
    <recommendedName>
        <fullName evidence="12">PUA domain-containing protein</fullName>
    </recommendedName>
</protein>
<dbReference type="FunFam" id="2.30.130.10:FF:000002">
    <property type="entry name" value="60S ribosome subunit biogenesis protein NIP7 homolog"/>
    <property type="match status" value="1"/>
</dbReference>
<dbReference type="Pfam" id="PF08314">
    <property type="entry name" value="Sec39"/>
    <property type="match status" value="1"/>
</dbReference>
<name>J4GJ40_9APHY</name>
<gene>
    <name evidence="13" type="ORF">FIBRA_01003</name>
</gene>
<evidence type="ECO:0000256" key="11">
    <source>
        <dbReference type="SAM" id="MobiDB-lite"/>
    </source>
</evidence>
<dbReference type="PANTHER" id="PTHR15922">
    <property type="entry name" value="NEUROBLASTOMA-AMPLIFIED SEQUENCE"/>
    <property type="match status" value="1"/>
</dbReference>
<dbReference type="CDD" id="cd21146">
    <property type="entry name" value="Nip7_N_euk"/>
    <property type="match status" value="1"/>
</dbReference>
<dbReference type="SUPFAM" id="SSF88697">
    <property type="entry name" value="PUA domain-like"/>
    <property type="match status" value="1"/>
</dbReference>
<evidence type="ECO:0000256" key="8">
    <source>
        <dbReference type="ARBA" id="ARBA00022927"/>
    </source>
</evidence>
<evidence type="ECO:0000256" key="7">
    <source>
        <dbReference type="ARBA" id="ARBA00022884"/>
    </source>
</evidence>
<evidence type="ECO:0000256" key="9">
    <source>
        <dbReference type="ARBA" id="ARBA00023242"/>
    </source>
</evidence>
<evidence type="ECO:0000256" key="6">
    <source>
        <dbReference type="ARBA" id="ARBA00022824"/>
    </source>
</evidence>
<comment type="similarity">
    <text evidence="3">Belongs to the NIP7 family.</text>
</comment>
<dbReference type="InterPro" id="IPR015947">
    <property type="entry name" value="PUA-like_sf"/>
</dbReference>
<keyword evidence="4" id="KW-0813">Transport</keyword>
<keyword evidence="8" id="KW-0653">Protein transport</keyword>
<feature type="region of interest" description="Disordered" evidence="11">
    <location>
        <begin position="1187"/>
        <end position="1215"/>
    </location>
</feature>
<organism evidence="13 14">
    <name type="scientific">Fibroporia radiculosa</name>
    <dbReference type="NCBI Taxonomy" id="599839"/>
    <lineage>
        <taxon>Eukaryota</taxon>
        <taxon>Fungi</taxon>
        <taxon>Dikarya</taxon>
        <taxon>Basidiomycota</taxon>
        <taxon>Agaricomycotina</taxon>
        <taxon>Agaricomycetes</taxon>
        <taxon>Polyporales</taxon>
        <taxon>Fibroporiaceae</taxon>
        <taxon>Fibroporia</taxon>
    </lineage>
</organism>
<evidence type="ECO:0000256" key="10">
    <source>
        <dbReference type="ARBA" id="ARBA00054591"/>
    </source>
</evidence>
<dbReference type="HOGENOM" id="CLU_004262_0_0_1"/>
<dbReference type="EMBL" id="HE796909">
    <property type="protein sequence ID" value="CCL98995.1"/>
    <property type="molecule type" value="Genomic_DNA"/>
</dbReference>
<dbReference type="GeneID" id="24093906"/>
<evidence type="ECO:0000313" key="14">
    <source>
        <dbReference type="Proteomes" id="UP000006352"/>
    </source>
</evidence>
<keyword evidence="5" id="KW-0690">Ribosome biogenesis</keyword>
<dbReference type="Proteomes" id="UP000006352">
    <property type="component" value="Unassembled WGS sequence"/>
</dbReference>
<dbReference type="SMART" id="SM00359">
    <property type="entry name" value="PUA"/>
    <property type="match status" value="1"/>
</dbReference>
<dbReference type="InterPro" id="IPR040598">
    <property type="entry name" value="NIP7_N"/>
</dbReference>
<sequence length="1236" mass="138292">MRPLTEDESKAVFTKLANYVGKNLVHLIDRPDEPYCFRLQKDRVFYVSESSMRLGISVARPNLVSLGTCLGKFSKSGKFKLHITALDYLAQYAKYKIWIKPNGEMPFLYGNHVLKAHLGRITEDTPEHQGVVVFSMNDTPLGFGVTARSTVDTRKLDPTAIIVFHQADVGEYLRDEQAQHAYTHKSVAKYLNAEKRTWLPHTMATTSSFMPLEDLSRRWSALIDTELTLNEVDTLLKPIPDDSWVAFACADRILDDVTVQRSLLELGLERTQFAVDRSKDTCTDLASVIGNPTAEVSQNDEAAHTENHTDTREQTLHASILSHFRAEPVDAQLCRVRQILLTRLDRLNTYVEIYKDTSAKTDAGDSVDDEWEDDPWAEEFNEEQGTSATIMQGNTVLPLSTFLAADLLQVACLLASMEQFVALRLLTERHGEQLWPYRFSILDSIPEHTPTTTFKDILPIYDPSADRERWIESKPWRSELDFSETSQVVQALTDSELPLNIKPLSPISLPFSPQSEPLSSSALVAWYETRIDLIISSTGMIDSALQLVQHAASQGLPGLDEIGEELSLLSRLVYDTPVTLTDEDDDWSLERWKSMGPSDIIHAYLAHTTTQTVARDINRLVMPYLFVLESRAERAGYPDPQLPTRLLYEYILGASLETVAAIFEASKPTLPPVQRVIRSDEDMARLALACLYGSDRLDAWSAMSRIFECLPAWDVTGDDGEADEADTTIMSLGAFVVPSSTRPRCTPADLMIFFTPLPSSSLSRLLDVLDVHLESGEILARWSAPTPLRWFLQSNANITEQRAWANRLARRAGGSQDKLDSQNDWEWLLEDMLKLSETGDSGSWSAFCLLSKDDVIRTFFSGLLSTGQFNVAKNLLYSSIVSPSMSPQVIEEICLACSQEFYDNANSGNYHFGDMKLAYDCLDIPSPSKRVIQEKEFIEATSRLCSFNLMSRPGIVITPLEIRLTNDRLSLVSRVLSSNNDAYKHTQVILELVHKLGYREDPVAEVKTLAMLAETALQAGDFTRAYEASEKMVNTVVKMKTSALAGLQDRDVEVASEVCWVGCFQLGRHPEFEDVQKKLTLLGRALEFCPADQLVDVLAIFRRLEEEDTQERRERLESHRTGIRPVQARERAVHAHDPMSSLTARLQHLRMPELHMSHSPLANAPDATALANKALSRVAANFPFSVGTRGRTAHSETNSWGSREGSRSRADGADVSAQATRVLQAGIGWLLGGEDS</sequence>
<dbReference type="Gene3D" id="2.30.130.10">
    <property type="entry name" value="PUA domain"/>
    <property type="match status" value="1"/>
</dbReference>
<dbReference type="InterPro" id="IPR013244">
    <property type="entry name" value="Sec39_domain"/>
</dbReference>
<dbReference type="GO" id="GO:0003723">
    <property type="term" value="F:RNA binding"/>
    <property type="evidence" value="ECO:0007669"/>
    <property type="project" value="UniProtKB-KW"/>
</dbReference>
<dbReference type="PANTHER" id="PTHR15922:SF2">
    <property type="entry name" value="NBAS SUBUNIT OF NRZ TETHERING COMPLEX"/>
    <property type="match status" value="1"/>
</dbReference>
<proteinExistence type="inferred from homology"/>
<comment type="function">
    <text evidence="10">Required for proper 27S pre-rRNA processing and 60S ribosome subunit assembly.</text>
</comment>
<evidence type="ECO:0000256" key="4">
    <source>
        <dbReference type="ARBA" id="ARBA00022448"/>
    </source>
</evidence>
<dbReference type="FunFam" id="3.10.450.220:FF:000001">
    <property type="entry name" value="60S ribosome subunit biogenesis protein NIP7 homolog"/>
    <property type="match status" value="1"/>
</dbReference>
<dbReference type="GO" id="GO:0070939">
    <property type="term" value="C:Dsl1/NZR complex"/>
    <property type="evidence" value="ECO:0007669"/>
    <property type="project" value="TreeGrafter"/>
</dbReference>
<dbReference type="GO" id="GO:0006890">
    <property type="term" value="P:retrograde vesicle-mediated transport, Golgi to endoplasmic reticulum"/>
    <property type="evidence" value="ECO:0007669"/>
    <property type="project" value="InterPro"/>
</dbReference>
<dbReference type="AlphaFoldDB" id="J4GJ40"/>
<keyword evidence="7" id="KW-0694">RNA-binding</keyword>
<dbReference type="Pfam" id="PF03657">
    <property type="entry name" value="UPF0113"/>
    <property type="match status" value="1"/>
</dbReference>
<evidence type="ECO:0000256" key="5">
    <source>
        <dbReference type="ARBA" id="ARBA00022517"/>
    </source>
</evidence>
<evidence type="ECO:0000256" key="1">
    <source>
        <dbReference type="ARBA" id="ARBA00004240"/>
    </source>
</evidence>
<evidence type="ECO:0000259" key="12">
    <source>
        <dbReference type="SMART" id="SM00359"/>
    </source>
</evidence>
<keyword evidence="9" id="KW-0539">Nucleus</keyword>